<evidence type="ECO:0000256" key="10">
    <source>
        <dbReference type="ARBA" id="ARBA00023170"/>
    </source>
</evidence>
<keyword evidence="4" id="KW-0716">Sensory transduction</keyword>
<evidence type="ECO:0000313" key="14">
    <source>
        <dbReference type="Proteomes" id="UP001153709"/>
    </source>
</evidence>
<reference evidence="13" key="1">
    <citation type="submission" date="2022-01" db="EMBL/GenBank/DDBJ databases">
        <authorList>
            <person name="King R."/>
        </authorList>
    </citation>
    <scope>NUCLEOTIDE SEQUENCE</scope>
</reference>
<keyword evidence="5 12" id="KW-0812">Transmembrane</keyword>
<evidence type="ECO:0000256" key="7">
    <source>
        <dbReference type="ARBA" id="ARBA00022989"/>
    </source>
</evidence>
<keyword evidence="10" id="KW-0675">Receptor</keyword>
<keyword evidence="8 12" id="KW-0472">Membrane</keyword>
<dbReference type="GO" id="GO:0007608">
    <property type="term" value="P:sensory perception of smell"/>
    <property type="evidence" value="ECO:0007669"/>
    <property type="project" value="UniProtKB-KW"/>
</dbReference>
<organism evidence="13 14">
    <name type="scientific">Diabrotica balteata</name>
    <name type="common">Banded cucumber beetle</name>
    <dbReference type="NCBI Taxonomy" id="107213"/>
    <lineage>
        <taxon>Eukaryota</taxon>
        <taxon>Metazoa</taxon>
        <taxon>Ecdysozoa</taxon>
        <taxon>Arthropoda</taxon>
        <taxon>Hexapoda</taxon>
        <taxon>Insecta</taxon>
        <taxon>Pterygota</taxon>
        <taxon>Neoptera</taxon>
        <taxon>Endopterygota</taxon>
        <taxon>Coleoptera</taxon>
        <taxon>Polyphaga</taxon>
        <taxon>Cucujiformia</taxon>
        <taxon>Chrysomeloidea</taxon>
        <taxon>Chrysomelidae</taxon>
        <taxon>Galerucinae</taxon>
        <taxon>Diabroticina</taxon>
        <taxon>Diabroticites</taxon>
        <taxon>Diabrotica</taxon>
    </lineage>
</organism>
<protein>
    <recommendedName>
        <fullName evidence="15">Sensory neuron membrane protein 1</fullName>
    </recommendedName>
</protein>
<evidence type="ECO:0000256" key="11">
    <source>
        <dbReference type="ARBA" id="ARBA00023180"/>
    </source>
</evidence>
<dbReference type="OrthoDB" id="10024078at2759"/>
<keyword evidence="14" id="KW-1185">Reference proteome</keyword>
<evidence type="ECO:0000256" key="1">
    <source>
        <dbReference type="ARBA" id="ARBA00004651"/>
    </source>
</evidence>
<evidence type="ECO:0000313" key="13">
    <source>
        <dbReference type="EMBL" id="CAG9836249.1"/>
    </source>
</evidence>
<proteinExistence type="inferred from homology"/>
<evidence type="ECO:0000256" key="2">
    <source>
        <dbReference type="ARBA" id="ARBA00010532"/>
    </source>
</evidence>
<dbReference type="EMBL" id="OU898281">
    <property type="protein sequence ID" value="CAG9836249.1"/>
    <property type="molecule type" value="Genomic_DNA"/>
</dbReference>
<evidence type="ECO:0000256" key="6">
    <source>
        <dbReference type="ARBA" id="ARBA00022725"/>
    </source>
</evidence>
<dbReference type="PANTHER" id="PTHR11923:SF69">
    <property type="entry name" value="SENSORY NEURON MEMBRANE PROTEIN 1"/>
    <property type="match status" value="1"/>
</dbReference>
<dbReference type="GO" id="GO:0005044">
    <property type="term" value="F:scavenger receptor activity"/>
    <property type="evidence" value="ECO:0007669"/>
    <property type="project" value="TreeGrafter"/>
</dbReference>
<evidence type="ECO:0000256" key="3">
    <source>
        <dbReference type="ARBA" id="ARBA00022475"/>
    </source>
</evidence>
<keyword evidence="6" id="KW-0552">Olfaction</keyword>
<evidence type="ECO:0000256" key="12">
    <source>
        <dbReference type="SAM" id="Phobius"/>
    </source>
</evidence>
<keyword evidence="3" id="KW-1003">Cell membrane</keyword>
<gene>
    <name evidence="13" type="ORF">DIABBA_LOCUS9351</name>
</gene>
<evidence type="ECO:0000256" key="9">
    <source>
        <dbReference type="ARBA" id="ARBA00023157"/>
    </source>
</evidence>
<name>A0A9N9T0I2_DIABA</name>
<dbReference type="Proteomes" id="UP001153709">
    <property type="component" value="Chromosome 6"/>
</dbReference>
<keyword evidence="7 12" id="KW-1133">Transmembrane helix</keyword>
<keyword evidence="11" id="KW-0325">Glycoprotein</keyword>
<dbReference type="Pfam" id="PF01130">
    <property type="entry name" value="CD36"/>
    <property type="match status" value="1"/>
</dbReference>
<evidence type="ECO:0000256" key="5">
    <source>
        <dbReference type="ARBA" id="ARBA00022692"/>
    </source>
</evidence>
<dbReference type="GO" id="GO:0005886">
    <property type="term" value="C:plasma membrane"/>
    <property type="evidence" value="ECO:0007669"/>
    <property type="project" value="UniProtKB-SubCell"/>
</dbReference>
<evidence type="ECO:0008006" key="15">
    <source>
        <dbReference type="Google" id="ProtNLM"/>
    </source>
</evidence>
<comment type="similarity">
    <text evidence="2">Belongs to the CD36 family.</text>
</comment>
<evidence type="ECO:0000256" key="4">
    <source>
        <dbReference type="ARBA" id="ARBA00022606"/>
    </source>
</evidence>
<evidence type="ECO:0000256" key="8">
    <source>
        <dbReference type="ARBA" id="ARBA00023136"/>
    </source>
</evidence>
<feature type="transmembrane region" description="Helical" evidence="12">
    <location>
        <begin position="259"/>
        <end position="277"/>
    </location>
</feature>
<dbReference type="PANTHER" id="PTHR11923">
    <property type="entry name" value="SCAVENGER RECEPTOR CLASS B TYPE-1 SR-B1"/>
    <property type="match status" value="1"/>
</dbReference>
<sequence>MEVHNGATPILQQVGPYYYDEYKEKINVIDNDAEDSLQYDAFDTYRFNKTLSGSLSDEDYVTIIHPLLVRNATIADTIKIMRGIKNYKDLGRVLEVNGKKDIGLWGTEECNRFKGTDGWIIPPLLKPEEGIKCYTTHLCRNIALDYVRDDVLRGINVRRYEGNLGDQQNNSADKCYCPEPRPCLKKGTFELSKCIGAPIIASLPHFLEADESLLTQVKGLNPVHEDHIMNVNIDPALDLEGPLFTKISNIFILLKMAHIMRWLFLVASIGVFGYGTYTHFKSSKKVKITPVHQRTTNDDNPVKRNTNELMNQLRNEGKNGYTNNIMTGHEFDRYG</sequence>
<dbReference type="GO" id="GO:0005737">
    <property type="term" value="C:cytoplasm"/>
    <property type="evidence" value="ECO:0007669"/>
    <property type="project" value="TreeGrafter"/>
</dbReference>
<comment type="subcellular location">
    <subcellularLocation>
        <location evidence="1">Cell membrane</location>
        <topology evidence="1">Multi-pass membrane protein</topology>
    </subcellularLocation>
</comment>
<keyword evidence="9" id="KW-1015">Disulfide bond</keyword>
<accession>A0A9N9T0I2</accession>
<dbReference type="InterPro" id="IPR002159">
    <property type="entry name" value="CD36_fam"/>
</dbReference>
<dbReference type="AlphaFoldDB" id="A0A9N9T0I2"/>